<proteinExistence type="predicted"/>
<dbReference type="PANTHER" id="PTHR40516">
    <property type="entry name" value="ANTITOXIN CHPS-RELATED"/>
    <property type="match status" value="1"/>
</dbReference>
<dbReference type="Pfam" id="PF04014">
    <property type="entry name" value="MazE_antitoxin"/>
    <property type="match status" value="1"/>
</dbReference>
<dbReference type="EMBL" id="CP089291">
    <property type="protein sequence ID" value="UOF92583.1"/>
    <property type="molecule type" value="Genomic_DNA"/>
</dbReference>
<organism evidence="2 3">
    <name type="scientific">Fodinisporobacter ferrooxydans</name>
    <dbReference type="NCBI Taxonomy" id="2901836"/>
    <lineage>
        <taxon>Bacteria</taxon>
        <taxon>Bacillati</taxon>
        <taxon>Bacillota</taxon>
        <taxon>Bacilli</taxon>
        <taxon>Bacillales</taxon>
        <taxon>Alicyclobacillaceae</taxon>
        <taxon>Fodinisporobacter</taxon>
    </lineage>
</organism>
<sequence>MFQVQKWGNSLGIRIPKAIAVKAGLEEGSEIDFDVENDKIIIKRKQQKLEELVSQITPDNIHKEIATGPAKGREVW</sequence>
<evidence type="ECO:0000313" key="3">
    <source>
        <dbReference type="Proteomes" id="UP000830167"/>
    </source>
</evidence>
<dbReference type="GO" id="GO:0003677">
    <property type="term" value="F:DNA binding"/>
    <property type="evidence" value="ECO:0007669"/>
    <property type="project" value="UniProtKB-KW"/>
</dbReference>
<keyword evidence="3" id="KW-1185">Reference proteome</keyword>
<evidence type="ECO:0000313" key="2">
    <source>
        <dbReference type="EMBL" id="UOF92583.1"/>
    </source>
</evidence>
<dbReference type="NCBIfam" id="TIGR01439">
    <property type="entry name" value="lp_hng_hel_AbrB"/>
    <property type="match status" value="1"/>
</dbReference>
<dbReference type="InterPro" id="IPR037914">
    <property type="entry name" value="SpoVT-AbrB_sf"/>
</dbReference>
<dbReference type="InterPro" id="IPR007159">
    <property type="entry name" value="SpoVT-AbrB_dom"/>
</dbReference>
<name>A0ABY4CTM6_9BACL</name>
<dbReference type="SUPFAM" id="SSF89447">
    <property type="entry name" value="AbrB/MazE/MraZ-like"/>
    <property type="match status" value="1"/>
</dbReference>
<dbReference type="RefSeq" id="WP_430734258.1">
    <property type="nucleotide sequence ID" value="NZ_CP089291.1"/>
</dbReference>
<protein>
    <submittedName>
        <fullName evidence="2">AbrB/MazE/SpoVT family DNA-binding domain-containing protein</fullName>
    </submittedName>
</protein>
<gene>
    <name evidence="2" type="ORF">LSG31_10735</name>
</gene>
<reference evidence="2" key="1">
    <citation type="submission" date="2021-12" db="EMBL/GenBank/DDBJ databases">
        <title>Alicyclobacillaceae gen. nov., sp. nov., isolated from chalcocite enrichment system.</title>
        <authorList>
            <person name="Jiang Z."/>
        </authorList>
    </citation>
    <scope>NUCLEOTIDE SEQUENCE</scope>
    <source>
        <strain evidence="2">MYW30-H2</strain>
    </source>
</reference>
<dbReference type="SMART" id="SM00966">
    <property type="entry name" value="SpoVT_AbrB"/>
    <property type="match status" value="1"/>
</dbReference>
<dbReference type="Gene3D" id="2.10.260.10">
    <property type="match status" value="1"/>
</dbReference>
<feature type="domain" description="SpoVT-AbrB" evidence="1">
    <location>
        <begin position="5"/>
        <end position="50"/>
    </location>
</feature>
<dbReference type="InterPro" id="IPR039052">
    <property type="entry name" value="Antitox_PemI-like"/>
</dbReference>
<dbReference type="PANTHER" id="PTHR40516:SF1">
    <property type="entry name" value="ANTITOXIN CHPS-RELATED"/>
    <property type="match status" value="1"/>
</dbReference>
<keyword evidence="2" id="KW-0238">DNA-binding</keyword>
<dbReference type="Proteomes" id="UP000830167">
    <property type="component" value="Chromosome"/>
</dbReference>
<accession>A0ABY4CTM6</accession>
<evidence type="ECO:0000259" key="1">
    <source>
        <dbReference type="SMART" id="SM00966"/>
    </source>
</evidence>